<feature type="transmembrane region" description="Helical" evidence="2">
    <location>
        <begin position="443"/>
        <end position="465"/>
    </location>
</feature>
<dbReference type="EMBL" id="CAJNNV010025840">
    <property type="protein sequence ID" value="CAE8616298.1"/>
    <property type="molecule type" value="Genomic_DNA"/>
</dbReference>
<dbReference type="AlphaFoldDB" id="A0A813FPM1"/>
<dbReference type="GO" id="GO:0005249">
    <property type="term" value="F:voltage-gated potassium channel activity"/>
    <property type="evidence" value="ECO:0007669"/>
    <property type="project" value="TreeGrafter"/>
</dbReference>
<sequence length="778" mass="86801">MDAGLEDAGFNDLLRQLGHAHNASVLEVVQLRKENLQLRIQADKSAKEIDMLAGSATTQAGSSPSSLLLDIRPKEDSSTVASKRGPAGHTSPVPWPAKVAQEFPEEEADEDVFSEEVLPEKRLMPNYSIAVTSPRTPALSPSGSRFLEENATAPWRRSQPLQVRQAWIASRALARPSLRHSTFSRNSLHPLNGSEEELAKAKEQLKKSLFHNIIMVPSDPKRLVWDLCGMVLLAYDVIFIPLGAFSLGTHPFYDLMDWLTLIFWTGDVFMSCITGYIVKGQICVAPSRILLHYLKTWFFLDLIVIGPDWTFTILLLMDSTSDTDSGNLTKLFRALRVVRTIRLLRLAKLQRLISLAKDRITSETVFIALNIVKLIVGLMLINHLIGSVWFGIGQISGTHNWIDANELHSTSVGYQYATSLHWSLTQFTPGSMNVQPVNLLERWYSILVLISGLVIFSSFISSITASMTQLRSLKDDKAKQFWLLRRFLAQRHVPIFLSYRILRYADYATSTDQDYVPESRLWVLNSLTSQLRDELKFVTTFFCLESQPMFAYLIKTEEALMHRLSRSALSELTLASGDPLFSVAELSTCMYFVQSGALQYERDPVLCRVPSPEEDSAAEAQAGQRSPANVDRPSQRLSPSSANSSFSLSSGPLFSSSSHAPPLTVYAKECICEISLWVTWMHVGSAHASLDSNLIAVNADDFAEAVGKDPVAWEKLAAYGRAVVDWAGELEDFGEMETGGPISTDFSAKYFARLEEDDIMHRTTFSSRSRGDPMAPRV</sequence>
<name>A0A813FPM1_POLGL</name>
<evidence type="ECO:0000313" key="3">
    <source>
        <dbReference type="EMBL" id="CAE8616298.1"/>
    </source>
</evidence>
<dbReference type="InterPro" id="IPR051413">
    <property type="entry name" value="K/Na_HCN_channel"/>
</dbReference>
<dbReference type="InterPro" id="IPR014710">
    <property type="entry name" value="RmlC-like_jellyroll"/>
</dbReference>
<feature type="transmembrane region" description="Helical" evidence="2">
    <location>
        <begin position="298"/>
        <end position="316"/>
    </location>
</feature>
<dbReference type="GO" id="GO:0098855">
    <property type="term" value="C:HCN channel complex"/>
    <property type="evidence" value="ECO:0007669"/>
    <property type="project" value="TreeGrafter"/>
</dbReference>
<dbReference type="OrthoDB" id="426293at2759"/>
<dbReference type="GO" id="GO:0035725">
    <property type="term" value="P:sodium ion transmembrane transport"/>
    <property type="evidence" value="ECO:0007669"/>
    <property type="project" value="TreeGrafter"/>
</dbReference>
<feature type="transmembrane region" description="Helical" evidence="2">
    <location>
        <begin position="258"/>
        <end position="278"/>
    </location>
</feature>
<dbReference type="SUPFAM" id="SSF51206">
    <property type="entry name" value="cAMP-binding domain-like"/>
    <property type="match status" value="1"/>
</dbReference>
<dbReference type="Proteomes" id="UP000654075">
    <property type="component" value="Unassembled WGS sequence"/>
</dbReference>
<feature type="region of interest" description="Disordered" evidence="1">
    <location>
        <begin position="55"/>
        <end position="95"/>
    </location>
</feature>
<dbReference type="InterPro" id="IPR018490">
    <property type="entry name" value="cNMP-bd_dom_sf"/>
</dbReference>
<feature type="transmembrane region" description="Helical" evidence="2">
    <location>
        <begin position="223"/>
        <end position="246"/>
    </location>
</feature>
<feature type="transmembrane region" description="Helical" evidence="2">
    <location>
        <begin position="365"/>
        <end position="392"/>
    </location>
</feature>
<keyword evidence="2" id="KW-1133">Transmembrane helix</keyword>
<protein>
    <recommendedName>
        <fullName evidence="5">Cyclic nucleotide-binding domain-containing protein</fullName>
    </recommendedName>
</protein>
<dbReference type="SUPFAM" id="SSF81324">
    <property type="entry name" value="Voltage-gated potassium channels"/>
    <property type="match status" value="1"/>
</dbReference>
<reference evidence="3" key="1">
    <citation type="submission" date="2021-02" db="EMBL/GenBank/DDBJ databases">
        <authorList>
            <person name="Dougan E. K."/>
            <person name="Rhodes N."/>
            <person name="Thang M."/>
            <person name="Chan C."/>
        </authorList>
    </citation>
    <scope>NUCLEOTIDE SEQUENCE</scope>
</reference>
<evidence type="ECO:0008006" key="5">
    <source>
        <dbReference type="Google" id="ProtNLM"/>
    </source>
</evidence>
<feature type="compositionally biased region" description="Polar residues" evidence="1">
    <location>
        <begin position="55"/>
        <end position="66"/>
    </location>
</feature>
<keyword evidence="4" id="KW-1185">Reference proteome</keyword>
<dbReference type="GO" id="GO:0003254">
    <property type="term" value="P:regulation of membrane depolarization"/>
    <property type="evidence" value="ECO:0007669"/>
    <property type="project" value="TreeGrafter"/>
</dbReference>
<dbReference type="PANTHER" id="PTHR45689:SF5">
    <property type="entry name" value="I[[H]] CHANNEL, ISOFORM E"/>
    <property type="match status" value="1"/>
</dbReference>
<dbReference type="OMA" id="ECICEIS"/>
<dbReference type="Gene3D" id="2.60.120.10">
    <property type="entry name" value="Jelly Rolls"/>
    <property type="match status" value="1"/>
</dbReference>
<feature type="region of interest" description="Disordered" evidence="1">
    <location>
        <begin position="612"/>
        <end position="644"/>
    </location>
</feature>
<organism evidence="3 4">
    <name type="scientific">Polarella glacialis</name>
    <name type="common">Dinoflagellate</name>
    <dbReference type="NCBI Taxonomy" id="89957"/>
    <lineage>
        <taxon>Eukaryota</taxon>
        <taxon>Sar</taxon>
        <taxon>Alveolata</taxon>
        <taxon>Dinophyceae</taxon>
        <taxon>Suessiales</taxon>
        <taxon>Suessiaceae</taxon>
        <taxon>Polarella</taxon>
    </lineage>
</organism>
<evidence type="ECO:0000313" key="4">
    <source>
        <dbReference type="Proteomes" id="UP000654075"/>
    </source>
</evidence>
<dbReference type="Gene3D" id="1.10.287.70">
    <property type="match status" value="1"/>
</dbReference>
<keyword evidence="2" id="KW-0812">Transmembrane</keyword>
<gene>
    <name evidence="3" type="ORF">PGLA1383_LOCUS33994</name>
</gene>
<accession>A0A813FPM1</accession>
<evidence type="ECO:0000256" key="1">
    <source>
        <dbReference type="SAM" id="MobiDB-lite"/>
    </source>
</evidence>
<proteinExistence type="predicted"/>
<evidence type="ECO:0000256" key="2">
    <source>
        <dbReference type="SAM" id="Phobius"/>
    </source>
</evidence>
<keyword evidence="2" id="KW-0472">Membrane</keyword>
<dbReference type="PANTHER" id="PTHR45689">
    <property type="entry name" value="I[[H]] CHANNEL, ISOFORM E"/>
    <property type="match status" value="1"/>
</dbReference>
<comment type="caution">
    <text evidence="3">The sequence shown here is derived from an EMBL/GenBank/DDBJ whole genome shotgun (WGS) entry which is preliminary data.</text>
</comment>